<feature type="non-terminal residue" evidence="2">
    <location>
        <position position="111"/>
    </location>
</feature>
<dbReference type="EMBL" id="CAACVG010008054">
    <property type="protein sequence ID" value="VEN48260.1"/>
    <property type="molecule type" value="Genomic_DNA"/>
</dbReference>
<sequence>KQQKKHRNSKALASLILRHDKERCTLQIIGISISGTKGKIGRIGNTDAVTRHLLYKNINGILSLGYLGSYLLYLFLYSPIVLLVLDRCRIGVVDRGAIYRNRNRILDQDNR</sequence>
<accession>A0A653CM99</accession>
<dbReference type="Proteomes" id="UP000410492">
    <property type="component" value="Unassembled WGS sequence"/>
</dbReference>
<dbReference type="AlphaFoldDB" id="A0A653CM99"/>
<proteinExistence type="predicted"/>
<name>A0A653CM99_CALMS</name>
<organism evidence="2 3">
    <name type="scientific">Callosobruchus maculatus</name>
    <name type="common">Southern cowpea weevil</name>
    <name type="synonym">Pulse bruchid</name>
    <dbReference type="NCBI Taxonomy" id="64391"/>
    <lineage>
        <taxon>Eukaryota</taxon>
        <taxon>Metazoa</taxon>
        <taxon>Ecdysozoa</taxon>
        <taxon>Arthropoda</taxon>
        <taxon>Hexapoda</taxon>
        <taxon>Insecta</taxon>
        <taxon>Pterygota</taxon>
        <taxon>Neoptera</taxon>
        <taxon>Endopterygota</taxon>
        <taxon>Coleoptera</taxon>
        <taxon>Polyphaga</taxon>
        <taxon>Cucujiformia</taxon>
        <taxon>Chrysomeloidea</taxon>
        <taxon>Chrysomelidae</taxon>
        <taxon>Bruchinae</taxon>
        <taxon>Bruchini</taxon>
        <taxon>Callosobruchus</taxon>
    </lineage>
</organism>
<evidence type="ECO:0000313" key="3">
    <source>
        <dbReference type="Proteomes" id="UP000410492"/>
    </source>
</evidence>
<keyword evidence="1" id="KW-0472">Membrane</keyword>
<reference evidence="2 3" key="1">
    <citation type="submission" date="2019-01" db="EMBL/GenBank/DDBJ databases">
        <authorList>
            <person name="Sayadi A."/>
        </authorList>
    </citation>
    <scope>NUCLEOTIDE SEQUENCE [LARGE SCALE GENOMIC DNA]</scope>
</reference>
<evidence type="ECO:0000313" key="2">
    <source>
        <dbReference type="EMBL" id="VEN48260.1"/>
    </source>
</evidence>
<protein>
    <submittedName>
        <fullName evidence="2">Uncharacterized protein</fullName>
    </submittedName>
</protein>
<keyword evidence="1" id="KW-0812">Transmembrane</keyword>
<feature type="transmembrane region" description="Helical" evidence="1">
    <location>
        <begin position="61"/>
        <end position="85"/>
    </location>
</feature>
<gene>
    <name evidence="2" type="ORF">CALMAC_LOCUS9771</name>
</gene>
<evidence type="ECO:0000256" key="1">
    <source>
        <dbReference type="SAM" id="Phobius"/>
    </source>
</evidence>
<keyword evidence="1" id="KW-1133">Transmembrane helix</keyword>
<feature type="non-terminal residue" evidence="2">
    <location>
        <position position="1"/>
    </location>
</feature>
<keyword evidence="3" id="KW-1185">Reference proteome</keyword>